<dbReference type="RefSeq" id="WP_344137227.1">
    <property type="nucleotide sequence ID" value="NZ_BAAARA010000023.1"/>
</dbReference>
<organism evidence="1 2">
    <name type="scientific">Saccharopolyspora halophila</name>
    <dbReference type="NCBI Taxonomy" id="405551"/>
    <lineage>
        <taxon>Bacteria</taxon>
        <taxon>Bacillati</taxon>
        <taxon>Actinomycetota</taxon>
        <taxon>Actinomycetes</taxon>
        <taxon>Pseudonocardiales</taxon>
        <taxon>Pseudonocardiaceae</taxon>
        <taxon>Saccharopolyspora</taxon>
    </lineage>
</organism>
<dbReference type="EMBL" id="BAAARA010000023">
    <property type="protein sequence ID" value="GAA2362167.1"/>
    <property type="molecule type" value="Genomic_DNA"/>
</dbReference>
<evidence type="ECO:0000313" key="1">
    <source>
        <dbReference type="EMBL" id="GAA2362167.1"/>
    </source>
</evidence>
<gene>
    <name evidence="1" type="ORF">GCM10009854_47200</name>
</gene>
<dbReference type="Proteomes" id="UP001501218">
    <property type="component" value="Unassembled WGS sequence"/>
</dbReference>
<dbReference type="PANTHER" id="PTHR36529:SF1">
    <property type="entry name" value="GLYCOSYLTRANSFERASE"/>
    <property type="match status" value="1"/>
</dbReference>
<name>A0ABN3GVI4_9PSEU</name>
<dbReference type="PANTHER" id="PTHR36529">
    <property type="entry name" value="SLL1095 PROTEIN"/>
    <property type="match status" value="1"/>
</dbReference>
<dbReference type="Pfam" id="PF09837">
    <property type="entry name" value="DUF2064"/>
    <property type="match status" value="1"/>
</dbReference>
<comment type="caution">
    <text evidence="1">The sequence shown here is derived from an EMBL/GenBank/DDBJ whole genome shotgun (WGS) entry which is preliminary data.</text>
</comment>
<proteinExistence type="predicted"/>
<dbReference type="InterPro" id="IPR029044">
    <property type="entry name" value="Nucleotide-diphossugar_trans"/>
</dbReference>
<dbReference type="SUPFAM" id="SSF53448">
    <property type="entry name" value="Nucleotide-diphospho-sugar transferases"/>
    <property type="match status" value="1"/>
</dbReference>
<dbReference type="InterPro" id="IPR018641">
    <property type="entry name" value="Trfase_1_rSAM/seldom-assoc"/>
</dbReference>
<dbReference type="Gene3D" id="3.90.550.10">
    <property type="entry name" value="Spore Coat Polysaccharide Biosynthesis Protein SpsA, Chain A"/>
    <property type="match status" value="1"/>
</dbReference>
<sequence length="217" mass="22701">MTALLVVAKSPVPGQVKTRLCPPATPERAADIAAACLLDTLEAVRATPGVRPVVAMTGSLDAARRSVELRSQLRECLVIEQRGNGFPARLAAAHADAAARFPGRPVLQIGMDTPQLTPEVLTEACAGLERTEAVFGPADDGGWWAIGFPDPRAAALLADVPTSLGDTGDRTRKALADNGLRVHELREMTDVDTIADARAVSALAPRGRFAAALGGLR</sequence>
<evidence type="ECO:0000313" key="2">
    <source>
        <dbReference type="Proteomes" id="UP001501218"/>
    </source>
</evidence>
<protein>
    <submittedName>
        <fullName evidence="1">DUF2064 domain-containing protein</fullName>
    </submittedName>
</protein>
<accession>A0ABN3GVI4</accession>
<reference evidence="1 2" key="1">
    <citation type="journal article" date="2019" name="Int. J. Syst. Evol. Microbiol.">
        <title>The Global Catalogue of Microorganisms (GCM) 10K type strain sequencing project: providing services to taxonomists for standard genome sequencing and annotation.</title>
        <authorList>
            <consortium name="The Broad Institute Genomics Platform"/>
            <consortium name="The Broad Institute Genome Sequencing Center for Infectious Disease"/>
            <person name="Wu L."/>
            <person name="Ma J."/>
        </authorList>
    </citation>
    <scope>NUCLEOTIDE SEQUENCE [LARGE SCALE GENOMIC DNA]</scope>
    <source>
        <strain evidence="1 2">JCM 16221</strain>
    </source>
</reference>
<keyword evidence="2" id="KW-1185">Reference proteome</keyword>